<evidence type="ECO:0000259" key="7">
    <source>
        <dbReference type="PROSITE" id="PS50011"/>
    </source>
</evidence>
<dbReference type="Pfam" id="PF00069">
    <property type="entry name" value="Pkinase"/>
    <property type="match status" value="1"/>
</dbReference>
<evidence type="ECO:0000256" key="3">
    <source>
        <dbReference type="ARBA" id="ARBA00022741"/>
    </source>
</evidence>
<evidence type="ECO:0000256" key="1">
    <source>
        <dbReference type="ARBA" id="ARBA00012513"/>
    </source>
</evidence>
<feature type="compositionally biased region" description="Low complexity" evidence="6">
    <location>
        <begin position="329"/>
        <end position="352"/>
    </location>
</feature>
<evidence type="ECO:0000313" key="8">
    <source>
        <dbReference type="EMBL" id="GDY67901.1"/>
    </source>
</evidence>
<dbReference type="EMBL" id="BJHY01000001">
    <property type="protein sequence ID" value="GDY71776.1"/>
    <property type="molecule type" value="Genomic_DNA"/>
</dbReference>
<accession>A0A4D4MJ26</accession>
<reference evidence="9 10" key="1">
    <citation type="submission" date="2019-04" db="EMBL/GenBank/DDBJ databases">
        <title>Draft genome sequences of Streptomyces avermitilis ATCC 31267.</title>
        <authorList>
            <person name="Komaki H."/>
            <person name="Tamura T."/>
            <person name="Hosoyama A."/>
        </authorList>
    </citation>
    <scope>NUCLEOTIDE SEQUENCE [LARGE SCALE GENOMIC DNA]</scope>
    <source>
        <strain evidence="9 10">ATCC 31267</strain>
    </source>
</reference>
<dbReference type="GO" id="GO:0004674">
    <property type="term" value="F:protein serine/threonine kinase activity"/>
    <property type="evidence" value="ECO:0007669"/>
    <property type="project" value="UniProtKB-EC"/>
</dbReference>
<keyword evidence="5" id="KW-0067">ATP-binding</keyword>
<feature type="region of interest" description="Disordered" evidence="6">
    <location>
        <begin position="169"/>
        <end position="190"/>
    </location>
</feature>
<dbReference type="Gene3D" id="1.10.510.10">
    <property type="entry name" value="Transferase(Phosphotransferase) domain 1"/>
    <property type="match status" value="1"/>
</dbReference>
<dbReference type="GO" id="GO:0005524">
    <property type="term" value="F:ATP binding"/>
    <property type="evidence" value="ECO:0007669"/>
    <property type="project" value="UniProtKB-KW"/>
</dbReference>
<organism evidence="9 10">
    <name type="scientific">Streptomyces avermitilis</name>
    <dbReference type="NCBI Taxonomy" id="33903"/>
    <lineage>
        <taxon>Bacteria</taxon>
        <taxon>Bacillati</taxon>
        <taxon>Actinomycetota</taxon>
        <taxon>Actinomycetes</taxon>
        <taxon>Kitasatosporales</taxon>
        <taxon>Streptomycetaceae</taxon>
        <taxon>Streptomyces</taxon>
    </lineage>
</organism>
<evidence type="ECO:0000256" key="2">
    <source>
        <dbReference type="ARBA" id="ARBA00022679"/>
    </source>
</evidence>
<dbReference type="InterPro" id="IPR000719">
    <property type="entry name" value="Prot_kinase_dom"/>
</dbReference>
<dbReference type="PANTHER" id="PTHR43671:SF13">
    <property type="entry name" value="SERINE_THREONINE-PROTEIN KINASE NEK2"/>
    <property type="match status" value="1"/>
</dbReference>
<sequence length="545" mass="58660">MGEGQISTQESIAGRYRPLEVVHREEGRVCWLGEDLEFGRPVSLTESRLATHLRDETPRRTTARILRESEAMALLCPGRVATVVDVVEEHDALWTVTEQVGGTFLGELLERGPVNYVRAARIGLGILDVLEDAHRRGVTHGDLSPGQVLVQQDGGVVLTGFGLIGASPSQRVTAPSYASPEQARGETAGPASDQWALGALLYAMVEGRPPFRDRGQVEATLRAVERLPLRSPVSAGPLAPAITGLLRRSPLERVPEPVVRDNLVRILNEDPDEPTQEALLPRFRGAWVVAHRAERAWSRRSMRRSVLLGAAAVVVASSVAVYAATDNGATDGGTSATGAAPQPSPSADPSDGGADRTKAPGRTPSASASATASATRSPSPSPSPSKSTADPGAGFQRYDAPEGFSVDLPKGWKRLRTVKGGDVSYRVTFGKDGDPRTLAITYSERLGTDPVSIWETLDLSLRQTVDGYQRIGDIKTVDYQGREGADMEWLAEVDGVQERTFGRGYLIAARTGFSLRWTAPADDWNTDANQQALKTVLRTFRDSTD</sequence>
<comment type="caution">
    <text evidence="9">The sequence shown here is derived from an EMBL/GenBank/DDBJ whole genome shotgun (WGS) entry which is preliminary data.</text>
</comment>
<dbReference type="EC" id="2.7.11.1" evidence="1"/>
<keyword evidence="4" id="KW-0418">Kinase</keyword>
<evidence type="ECO:0000313" key="11">
    <source>
        <dbReference type="Proteomes" id="UP000302139"/>
    </source>
</evidence>
<dbReference type="CDD" id="cd14014">
    <property type="entry name" value="STKc_PknB_like"/>
    <property type="match status" value="1"/>
</dbReference>
<dbReference type="Proteomes" id="UP000302139">
    <property type="component" value="Unassembled WGS sequence"/>
</dbReference>
<feature type="domain" description="Protein kinase" evidence="7">
    <location>
        <begin position="1"/>
        <end position="267"/>
    </location>
</feature>
<keyword evidence="2" id="KW-0808">Transferase</keyword>
<evidence type="ECO:0000256" key="5">
    <source>
        <dbReference type="ARBA" id="ARBA00022840"/>
    </source>
</evidence>
<proteinExistence type="predicted"/>
<evidence type="ECO:0000313" key="10">
    <source>
        <dbReference type="Proteomes" id="UP000299211"/>
    </source>
</evidence>
<evidence type="ECO:0000256" key="4">
    <source>
        <dbReference type="ARBA" id="ARBA00022777"/>
    </source>
</evidence>
<evidence type="ECO:0000313" key="9">
    <source>
        <dbReference type="EMBL" id="GDY71776.1"/>
    </source>
</evidence>
<dbReference type="Gene3D" id="3.30.200.20">
    <property type="entry name" value="Phosphorylase Kinase, domain 1"/>
    <property type="match status" value="1"/>
</dbReference>
<dbReference type="InterPro" id="IPR011009">
    <property type="entry name" value="Kinase-like_dom_sf"/>
</dbReference>
<dbReference type="SMART" id="SM00220">
    <property type="entry name" value="S_TKc"/>
    <property type="match status" value="1"/>
</dbReference>
<dbReference type="InterPro" id="IPR050660">
    <property type="entry name" value="NEK_Ser/Thr_kinase"/>
</dbReference>
<name>A0A4D4MJ26_STRAX</name>
<reference evidence="8 11" key="2">
    <citation type="submission" date="2019-04" db="EMBL/GenBank/DDBJ databases">
        <title>Draft genome sequences of Streptomyces avermitilis NBRC 14893.</title>
        <authorList>
            <person name="Komaki H."/>
            <person name="Tamura T."/>
            <person name="Hosoyama A."/>
        </authorList>
    </citation>
    <scope>NUCLEOTIDE SEQUENCE [LARGE SCALE GENOMIC DNA]</scope>
    <source>
        <strain evidence="8 11">NBRC 14893</strain>
    </source>
</reference>
<dbReference type="Proteomes" id="UP000299211">
    <property type="component" value="Unassembled WGS sequence"/>
</dbReference>
<dbReference type="EMBL" id="BJHX01000001">
    <property type="protein sequence ID" value="GDY67901.1"/>
    <property type="molecule type" value="Genomic_DNA"/>
</dbReference>
<evidence type="ECO:0000256" key="6">
    <source>
        <dbReference type="SAM" id="MobiDB-lite"/>
    </source>
</evidence>
<feature type="compositionally biased region" description="Low complexity" evidence="6">
    <location>
        <begin position="360"/>
        <end position="391"/>
    </location>
</feature>
<dbReference type="PANTHER" id="PTHR43671">
    <property type="entry name" value="SERINE/THREONINE-PROTEIN KINASE NEK"/>
    <property type="match status" value="1"/>
</dbReference>
<gene>
    <name evidence="8" type="ORF">SAV14893_072940</name>
    <name evidence="9" type="ORF">SAV31267_012610</name>
</gene>
<protein>
    <recommendedName>
        <fullName evidence="1">non-specific serine/threonine protein kinase</fullName>
        <ecNumber evidence="1">2.7.11.1</ecNumber>
    </recommendedName>
</protein>
<dbReference type="PROSITE" id="PS50011">
    <property type="entry name" value="PROTEIN_KINASE_DOM"/>
    <property type="match status" value="1"/>
</dbReference>
<dbReference type="AlphaFoldDB" id="A0A4D4MJ26"/>
<dbReference type="SUPFAM" id="SSF56112">
    <property type="entry name" value="Protein kinase-like (PK-like)"/>
    <property type="match status" value="1"/>
</dbReference>
<feature type="region of interest" description="Disordered" evidence="6">
    <location>
        <begin position="329"/>
        <end position="402"/>
    </location>
</feature>
<keyword evidence="3" id="KW-0547">Nucleotide-binding</keyword>